<evidence type="ECO:0000256" key="5">
    <source>
        <dbReference type="ARBA" id="ARBA00023002"/>
    </source>
</evidence>
<dbReference type="NCBIfam" id="NF001310">
    <property type="entry name" value="PRK00258.1-2"/>
    <property type="match status" value="1"/>
</dbReference>
<dbReference type="KEGG" id="sdeo:D0436_00310"/>
<dbReference type="FunFam" id="3.40.50.10860:FF:000006">
    <property type="entry name" value="Shikimate dehydrogenase (NADP(+))"/>
    <property type="match status" value="1"/>
</dbReference>
<dbReference type="GO" id="GO:0019632">
    <property type="term" value="P:shikimate metabolic process"/>
    <property type="evidence" value="ECO:0007669"/>
    <property type="project" value="InterPro"/>
</dbReference>
<feature type="binding site" evidence="8">
    <location>
        <begin position="161"/>
        <end position="166"/>
    </location>
    <ligand>
        <name>NADP(+)</name>
        <dbReference type="ChEBI" id="CHEBI:58349"/>
    </ligand>
</feature>
<dbReference type="GO" id="GO:0008652">
    <property type="term" value="P:amino acid biosynthetic process"/>
    <property type="evidence" value="ECO:0007669"/>
    <property type="project" value="UniProtKB-KW"/>
</dbReference>
<feature type="active site" description="Proton acceptor" evidence="8">
    <location>
        <position position="76"/>
    </location>
</feature>
<dbReference type="GO" id="GO:0050661">
    <property type="term" value="F:NADP binding"/>
    <property type="evidence" value="ECO:0007669"/>
    <property type="project" value="InterPro"/>
</dbReference>
<dbReference type="Pfam" id="PF01488">
    <property type="entry name" value="Shikimate_DH"/>
    <property type="match status" value="1"/>
</dbReference>
<feature type="binding site" evidence="8">
    <location>
        <position position="255"/>
    </location>
    <ligand>
        <name>NADP(+)</name>
        <dbReference type="ChEBI" id="CHEBI:58349"/>
    </ligand>
</feature>
<dbReference type="RefSeq" id="WP_208660917.1">
    <property type="nucleotide sequence ID" value="NZ_CP031775.2"/>
</dbReference>
<protein>
    <recommendedName>
        <fullName evidence="2 8">Shikimate dehydrogenase (NADP(+))</fullName>
        <shortName evidence="8">SDH</shortName>
        <ecNumber evidence="2 8">1.1.1.25</ecNumber>
    </recommendedName>
</protein>
<dbReference type="Proteomes" id="UP000321124">
    <property type="component" value="Chromosome"/>
</dbReference>
<dbReference type="Pfam" id="PF18317">
    <property type="entry name" value="SDH_C"/>
    <property type="match status" value="1"/>
</dbReference>
<evidence type="ECO:0000259" key="10">
    <source>
        <dbReference type="Pfam" id="PF08501"/>
    </source>
</evidence>
<dbReference type="SUPFAM" id="SSF51735">
    <property type="entry name" value="NAD(P)-binding Rossmann-fold domains"/>
    <property type="match status" value="1"/>
</dbReference>
<feature type="binding site" evidence="8">
    <location>
        <begin position="25"/>
        <end position="27"/>
    </location>
    <ligand>
        <name>shikimate</name>
        <dbReference type="ChEBI" id="CHEBI:36208"/>
    </ligand>
</feature>
<evidence type="ECO:0000259" key="9">
    <source>
        <dbReference type="Pfam" id="PF01488"/>
    </source>
</evidence>
<feature type="binding site" evidence="8">
    <location>
        <position position="233"/>
    </location>
    <ligand>
        <name>shikimate</name>
        <dbReference type="ChEBI" id="CHEBI:36208"/>
    </ligand>
</feature>
<evidence type="ECO:0000313" key="12">
    <source>
        <dbReference type="EMBL" id="QDZ89020.1"/>
    </source>
</evidence>
<comment type="catalytic activity">
    <reaction evidence="7 8">
        <text>shikimate + NADP(+) = 3-dehydroshikimate + NADPH + H(+)</text>
        <dbReference type="Rhea" id="RHEA:17737"/>
        <dbReference type="ChEBI" id="CHEBI:15378"/>
        <dbReference type="ChEBI" id="CHEBI:16630"/>
        <dbReference type="ChEBI" id="CHEBI:36208"/>
        <dbReference type="ChEBI" id="CHEBI:57783"/>
        <dbReference type="ChEBI" id="CHEBI:58349"/>
        <dbReference type="EC" id="1.1.1.25"/>
    </reaction>
</comment>
<dbReference type="GO" id="GO:0009073">
    <property type="term" value="P:aromatic amino acid family biosynthetic process"/>
    <property type="evidence" value="ECO:0007669"/>
    <property type="project" value="UniProtKB-KW"/>
</dbReference>
<evidence type="ECO:0000256" key="4">
    <source>
        <dbReference type="ARBA" id="ARBA00022857"/>
    </source>
</evidence>
<feature type="binding site" evidence="8">
    <location>
        <position position="262"/>
    </location>
    <ligand>
        <name>shikimate</name>
        <dbReference type="ChEBI" id="CHEBI:36208"/>
    </ligand>
</feature>
<feature type="domain" description="Quinate/shikimate 5-dehydrogenase/glutamyl-tRNA reductase" evidence="9">
    <location>
        <begin position="124"/>
        <end position="208"/>
    </location>
</feature>
<proteinExistence type="inferred from homology"/>
<evidence type="ECO:0000256" key="2">
    <source>
        <dbReference type="ARBA" id="ARBA00012962"/>
    </source>
</evidence>
<evidence type="ECO:0000313" key="13">
    <source>
        <dbReference type="Proteomes" id="UP000321124"/>
    </source>
</evidence>
<feature type="domain" description="Shikimate dehydrogenase substrate binding N-terminal" evidence="10">
    <location>
        <begin position="17"/>
        <end position="99"/>
    </location>
</feature>
<evidence type="ECO:0000256" key="6">
    <source>
        <dbReference type="ARBA" id="ARBA00023141"/>
    </source>
</evidence>
<dbReference type="NCBIfam" id="TIGR00507">
    <property type="entry name" value="aroE"/>
    <property type="match status" value="1"/>
</dbReference>
<dbReference type="GO" id="GO:0005829">
    <property type="term" value="C:cytosol"/>
    <property type="evidence" value="ECO:0007669"/>
    <property type="project" value="TreeGrafter"/>
</dbReference>
<organism evidence="12 13">
    <name type="scientific">Shewanella decolorationis</name>
    <dbReference type="NCBI Taxonomy" id="256839"/>
    <lineage>
        <taxon>Bacteria</taxon>
        <taxon>Pseudomonadati</taxon>
        <taxon>Pseudomonadota</taxon>
        <taxon>Gammaproteobacteria</taxon>
        <taxon>Alteromonadales</taxon>
        <taxon>Shewanellaceae</taxon>
        <taxon>Shewanella</taxon>
    </lineage>
</organism>
<reference evidence="12 13" key="1">
    <citation type="journal article" date="2019" name="Ecotoxicol. Environ. Saf.">
        <title>Microbial characterization of heavy metal resistant bacterial strains isolated from an electroplating wastewater treatment plant.</title>
        <authorList>
            <person name="Cai X."/>
            <person name="Zheng X."/>
            <person name="Zhang D."/>
            <person name="Iqbal W."/>
            <person name="Liu C."/>
            <person name="Yang B."/>
            <person name="Zhao X."/>
            <person name="Lu X."/>
            <person name="Mao Y."/>
        </authorList>
    </citation>
    <scope>NUCLEOTIDE SEQUENCE [LARGE SCALE GENOMIC DNA]</scope>
    <source>
        <strain evidence="12 13">Ni1-3</strain>
    </source>
</reference>
<evidence type="ECO:0000256" key="1">
    <source>
        <dbReference type="ARBA" id="ARBA00004871"/>
    </source>
</evidence>
<comment type="similarity">
    <text evidence="8">Belongs to the shikimate dehydrogenase family.</text>
</comment>
<dbReference type="PANTHER" id="PTHR21089:SF1">
    <property type="entry name" value="BIFUNCTIONAL 3-DEHYDROQUINATE DEHYDRATASE_SHIKIMATE DEHYDROGENASE, CHLOROPLASTIC"/>
    <property type="match status" value="1"/>
</dbReference>
<feature type="binding site" evidence="8">
    <location>
        <position position="113"/>
    </location>
    <ligand>
        <name>shikimate</name>
        <dbReference type="ChEBI" id="CHEBI:36208"/>
    </ligand>
</feature>
<keyword evidence="5 8" id="KW-0560">Oxidoreductase</keyword>
<comment type="caution">
    <text evidence="8">Lacks conserved residue(s) required for the propagation of feature annotation.</text>
</comment>
<dbReference type="AlphaFoldDB" id="A0A5B8QQU5"/>
<evidence type="ECO:0000256" key="7">
    <source>
        <dbReference type="ARBA" id="ARBA00049442"/>
    </source>
</evidence>
<dbReference type="InterPro" id="IPR011342">
    <property type="entry name" value="Shikimate_DH"/>
</dbReference>
<comment type="pathway">
    <text evidence="1 8">Metabolic intermediate biosynthesis; chorismate biosynthesis; chorismate from D-erythrose 4-phosphate and phosphoenolpyruvate: step 4/7.</text>
</comment>
<dbReference type="GO" id="GO:0009423">
    <property type="term" value="P:chorismate biosynthetic process"/>
    <property type="evidence" value="ECO:0007669"/>
    <property type="project" value="UniProtKB-UniRule"/>
</dbReference>
<feature type="binding site" evidence="8">
    <location>
        <begin position="137"/>
        <end position="141"/>
    </location>
    <ligand>
        <name>NADP(+)</name>
        <dbReference type="ChEBI" id="CHEBI:58349"/>
    </ligand>
</feature>
<dbReference type="InterPro" id="IPR046346">
    <property type="entry name" value="Aminoacid_DH-like_N_sf"/>
</dbReference>
<dbReference type="InterPro" id="IPR022893">
    <property type="entry name" value="Shikimate_DH_fam"/>
</dbReference>
<dbReference type="PANTHER" id="PTHR21089">
    <property type="entry name" value="SHIKIMATE DEHYDROGENASE"/>
    <property type="match status" value="1"/>
</dbReference>
<dbReference type="InterPro" id="IPR006151">
    <property type="entry name" value="Shikm_DH/Glu-tRNA_Rdtase"/>
</dbReference>
<feature type="domain" description="SDH C-terminal" evidence="11">
    <location>
        <begin position="255"/>
        <end position="285"/>
    </location>
</feature>
<dbReference type="CDD" id="cd01065">
    <property type="entry name" value="NAD_bind_Shikimate_DH"/>
    <property type="match status" value="1"/>
</dbReference>
<dbReference type="SUPFAM" id="SSF53223">
    <property type="entry name" value="Aminoacid dehydrogenase-like, N-terminal domain"/>
    <property type="match status" value="1"/>
</dbReference>
<name>A0A5B8QQU5_9GAMM</name>
<dbReference type="Gene3D" id="3.40.50.10860">
    <property type="entry name" value="Leucine Dehydrogenase, chain A, domain 1"/>
    <property type="match status" value="1"/>
</dbReference>
<dbReference type="InterPro" id="IPR041121">
    <property type="entry name" value="SDH_C"/>
</dbReference>
<keyword evidence="6 8" id="KW-0057">Aromatic amino acid biosynthesis</keyword>
<keyword evidence="4 8" id="KW-0521">NADP</keyword>
<dbReference type="GO" id="GO:0004764">
    <property type="term" value="F:shikimate 3-dehydrogenase (NADP+) activity"/>
    <property type="evidence" value="ECO:0007669"/>
    <property type="project" value="UniProtKB-UniRule"/>
</dbReference>
<accession>A0A5B8QQU5</accession>
<dbReference type="Gene3D" id="3.40.50.720">
    <property type="entry name" value="NAD(P)-binding Rossmann-like Domain"/>
    <property type="match status" value="1"/>
</dbReference>
<feature type="binding site" evidence="8">
    <location>
        <position position="97"/>
    </location>
    <ligand>
        <name>shikimate</name>
        <dbReference type="ChEBI" id="CHEBI:36208"/>
    </ligand>
</feature>
<sequence>MTDMPSVTMPALDRYAVFGNPIGHSKSPFIHGQFASLTQQSLSYEAILAPIDGFEASLRAFFQAGGKGANVTVPFKEQAFALCDSLSAEATLAGAVNTLSLLADGTLYGDNTDGLGLVADLVRHLGSLQHKRVLLVGAGGAARGCILPLLKAEVGQLVITNRTQSKAQALVDIFSQVQEGRYSDKLQAVSMSELSGVFDLVINSTSASLAGELPPLSQSSIIGNKTACYDMMYGAKPTAFNQWALQQGAAQVIDGLGMLVGQAAKSFALWRGVEPDTSGVLKLLRDKLQVDAQ</sequence>
<dbReference type="UniPathway" id="UPA00053">
    <property type="reaction ID" value="UER00087"/>
</dbReference>
<evidence type="ECO:0000256" key="3">
    <source>
        <dbReference type="ARBA" id="ARBA00022605"/>
    </source>
</evidence>
<dbReference type="EMBL" id="CP031775">
    <property type="protein sequence ID" value="QDZ89020.1"/>
    <property type="molecule type" value="Genomic_DNA"/>
</dbReference>
<dbReference type="FunFam" id="3.40.50.720:FF:000104">
    <property type="entry name" value="Shikimate dehydrogenase (NADP(+))"/>
    <property type="match status" value="1"/>
</dbReference>
<dbReference type="Pfam" id="PF08501">
    <property type="entry name" value="Shikimate_dh_N"/>
    <property type="match status" value="1"/>
</dbReference>
<feature type="binding site" evidence="8">
    <location>
        <position position="72"/>
    </location>
    <ligand>
        <name>shikimate</name>
        <dbReference type="ChEBI" id="CHEBI:36208"/>
    </ligand>
</feature>
<dbReference type="InterPro" id="IPR036291">
    <property type="entry name" value="NAD(P)-bd_dom_sf"/>
</dbReference>
<comment type="subunit">
    <text evidence="8">Homodimer.</text>
</comment>
<dbReference type="HAMAP" id="MF_00222">
    <property type="entry name" value="Shikimate_DH_AroE"/>
    <property type="match status" value="1"/>
</dbReference>
<evidence type="ECO:0000259" key="11">
    <source>
        <dbReference type="Pfam" id="PF18317"/>
    </source>
</evidence>
<dbReference type="InterPro" id="IPR013708">
    <property type="entry name" value="Shikimate_DH-bd_N"/>
</dbReference>
<gene>
    <name evidence="8 12" type="primary">aroE</name>
    <name evidence="12" type="ORF">D0436_00310</name>
</gene>
<keyword evidence="3 8" id="KW-0028">Amino-acid biosynthesis</keyword>
<evidence type="ECO:0000256" key="8">
    <source>
        <dbReference type="HAMAP-Rule" id="MF_00222"/>
    </source>
</evidence>
<comment type="function">
    <text evidence="8">Involved in the biosynthesis of the chorismate, which leads to the biosynthesis of aromatic amino acids. Catalyzes the reversible NADPH linked reduction of 3-dehydroshikimate (DHSA) to yield shikimate (SA).</text>
</comment>
<dbReference type="EC" id="1.1.1.25" evidence="2 8"/>
<feature type="binding site" evidence="8">
    <location>
        <position position="231"/>
    </location>
    <ligand>
        <name>NADP(+)</name>
        <dbReference type="ChEBI" id="CHEBI:58349"/>
    </ligand>
</feature>